<protein>
    <submittedName>
        <fullName evidence="1">Uncharacterized protein</fullName>
    </submittedName>
</protein>
<organism evidence="1 2">
    <name type="scientific">Streptomyces mirabilis</name>
    <dbReference type="NCBI Taxonomy" id="68239"/>
    <lineage>
        <taxon>Bacteria</taxon>
        <taxon>Bacillati</taxon>
        <taxon>Actinomycetota</taxon>
        <taxon>Actinomycetes</taxon>
        <taxon>Kitasatosporales</taxon>
        <taxon>Streptomycetaceae</taxon>
        <taxon>Streptomyces</taxon>
    </lineage>
</organism>
<keyword evidence="2" id="KW-1185">Reference proteome</keyword>
<sequence>MPAPTTLRLHWIMTVQYGPETSTLSNTAEVDATVSRTQVYRDLRAHVADQIGTRSFVVLYFALEPDQL</sequence>
<evidence type="ECO:0000313" key="1">
    <source>
        <dbReference type="EMBL" id="MDU8994515.1"/>
    </source>
</evidence>
<proteinExistence type="predicted"/>
<reference evidence="1 2" key="1">
    <citation type="submission" date="2023-02" db="EMBL/GenBank/DDBJ databases">
        <authorList>
            <person name="Maleckis M."/>
        </authorList>
    </citation>
    <scope>NUCLEOTIDE SEQUENCE [LARGE SCALE GENOMIC DNA]</scope>
    <source>
        <strain evidence="1 2">P8-A2</strain>
    </source>
</reference>
<dbReference type="EMBL" id="JARAKF010000001">
    <property type="protein sequence ID" value="MDU8994515.1"/>
    <property type="molecule type" value="Genomic_DNA"/>
</dbReference>
<dbReference type="RefSeq" id="WP_316732923.1">
    <property type="nucleotide sequence ID" value="NZ_JARAKF010000001.1"/>
</dbReference>
<comment type="caution">
    <text evidence="1">The sequence shown here is derived from an EMBL/GenBank/DDBJ whole genome shotgun (WGS) entry which is preliminary data.</text>
</comment>
<dbReference type="Proteomes" id="UP001257627">
    <property type="component" value="Unassembled WGS sequence"/>
</dbReference>
<name>A0ABU3UKQ9_9ACTN</name>
<accession>A0ABU3UKQ9</accession>
<evidence type="ECO:0000313" key="2">
    <source>
        <dbReference type="Proteomes" id="UP001257627"/>
    </source>
</evidence>
<gene>
    <name evidence="1" type="ORF">PU648_19665</name>
</gene>